<evidence type="ECO:0000313" key="3">
    <source>
        <dbReference type="Proteomes" id="UP001396898"/>
    </source>
</evidence>
<protein>
    <submittedName>
        <fullName evidence="2">Uncharacterized protein</fullName>
    </submittedName>
</protein>
<comment type="caution">
    <text evidence="2">The sequence shown here is derived from an EMBL/GenBank/DDBJ whole genome shotgun (WGS) entry which is preliminary data.</text>
</comment>
<dbReference type="EMBL" id="JAQQWI010000007">
    <property type="protein sequence ID" value="KAK8026941.1"/>
    <property type="molecule type" value="Genomic_DNA"/>
</dbReference>
<proteinExistence type="predicted"/>
<feature type="compositionally biased region" description="Basic and acidic residues" evidence="1">
    <location>
        <begin position="718"/>
        <end position="727"/>
    </location>
</feature>
<keyword evidence="3" id="KW-1185">Reference proteome</keyword>
<evidence type="ECO:0000256" key="1">
    <source>
        <dbReference type="SAM" id="MobiDB-lite"/>
    </source>
</evidence>
<feature type="region of interest" description="Disordered" evidence="1">
    <location>
        <begin position="695"/>
        <end position="778"/>
    </location>
</feature>
<reference evidence="2 3" key="1">
    <citation type="submission" date="2023-01" db="EMBL/GenBank/DDBJ databases">
        <title>Analysis of 21 Apiospora genomes using comparative genomics revels a genus with tremendous synthesis potential of carbohydrate active enzymes and secondary metabolites.</title>
        <authorList>
            <person name="Sorensen T."/>
        </authorList>
    </citation>
    <scope>NUCLEOTIDE SEQUENCE [LARGE SCALE GENOMIC DNA]</scope>
    <source>
        <strain evidence="2 3">CBS 20057</strain>
    </source>
</reference>
<feature type="compositionally biased region" description="Pro residues" evidence="1">
    <location>
        <begin position="697"/>
        <end position="708"/>
    </location>
</feature>
<name>A0ABR1S5G1_9PEZI</name>
<evidence type="ECO:0000313" key="2">
    <source>
        <dbReference type="EMBL" id="KAK8026941.1"/>
    </source>
</evidence>
<sequence length="778" mass="88618">MAGLPSEETILTLDSIHKYHTIHTNLRSTYGSKWEPWEAFRELVQNWRDGIIKSFNLNEKDFHVIREEKSQYEILYKVPARPETQPAQYLGYIRFTGKVGGGRVELVNRKATIQPSNFDLGGTTKLRDRGQAGEHGDGLKVALLVLMRAPHNHSVRFDTGGFRWEPNFDKQNKLVINMSRLQDFDITADERLSKTDLQDGLVPLLAMPRDDVKLIIGLGNSVKAQDFKEWTKAALFLHDIKNGDIISVAQGDLITSPALRRNIYLKGLLLKPSKSRGATGEGSASITGKALNFGYNFAHGNTNRDRQSLAGGYDEAKAIFAIWEDVLRQKPELVSELHSMLNTRNPEYADVSQARTFLSAEVVNRLKTYLFSKPFEKRWYHARSEKDEDHHLARNIRSLGRVPYILEETYWDILESKGHVRTAAAEKRIRFLKQSEKDVPDTSFSHEVYWYLRACLKSCVQTQNTRLLCVEGVGLDPTTMWEEAKDLVRIHKSWFLEDKAADELGLPVTEDTFTLISSTVMEVFRSVIHQIPGGRFDRYMDSHSQRWHKTRAIYQVQKYLFDCIQVKRRLKLSISGPSHDPELVVSWTPDAGWKPDRDLLRIEVHQVSKCAHFKKELLAGQYSSIRKPCFLNKGTRPSLGLPICQKVDGHLYRSSDDEVTFSGLREGEEYFAVIYNSSERHSFIVVSDSTVVMPKATAPPQPSPPQSPVPKKRTYTLGDERENLDIMKHRKWYDASNDEGQEAVVGIPPEDAPETSAQKTPAKRSAPQTPATKRARRS</sequence>
<accession>A0ABR1S5G1</accession>
<organism evidence="2 3">
    <name type="scientific">Apiospora marii</name>
    <dbReference type="NCBI Taxonomy" id="335849"/>
    <lineage>
        <taxon>Eukaryota</taxon>
        <taxon>Fungi</taxon>
        <taxon>Dikarya</taxon>
        <taxon>Ascomycota</taxon>
        <taxon>Pezizomycotina</taxon>
        <taxon>Sordariomycetes</taxon>
        <taxon>Xylariomycetidae</taxon>
        <taxon>Amphisphaeriales</taxon>
        <taxon>Apiosporaceae</taxon>
        <taxon>Apiospora</taxon>
    </lineage>
</organism>
<gene>
    <name evidence="2" type="ORF">PG991_003997</name>
</gene>
<dbReference type="Proteomes" id="UP001396898">
    <property type="component" value="Unassembled WGS sequence"/>
</dbReference>